<feature type="coiled-coil region" evidence="1">
    <location>
        <begin position="75"/>
        <end position="102"/>
    </location>
</feature>
<dbReference type="Proteomes" id="UP000244336">
    <property type="component" value="Chromosome 1"/>
</dbReference>
<dbReference type="Gramene" id="PUZ76049">
    <property type="protein sequence ID" value="PUZ76049"/>
    <property type="gene ID" value="GQ55_1G259600"/>
</dbReference>
<evidence type="ECO:0000313" key="4">
    <source>
        <dbReference type="Proteomes" id="UP000244336"/>
    </source>
</evidence>
<evidence type="ECO:0000256" key="2">
    <source>
        <dbReference type="SAM" id="MobiDB-lite"/>
    </source>
</evidence>
<dbReference type="AlphaFoldDB" id="A0A2T7F7J1"/>
<proteinExistence type="predicted"/>
<keyword evidence="1" id="KW-0175">Coiled coil</keyword>
<accession>A0A2T7F7J1</accession>
<reference evidence="3 4" key="1">
    <citation type="submission" date="2018-04" db="EMBL/GenBank/DDBJ databases">
        <title>WGS assembly of Panicum hallii var. hallii HAL2.</title>
        <authorList>
            <person name="Lovell J."/>
            <person name="Jenkins J."/>
            <person name="Lowry D."/>
            <person name="Mamidi S."/>
            <person name="Sreedasyam A."/>
            <person name="Weng X."/>
            <person name="Barry K."/>
            <person name="Bonette J."/>
            <person name="Campitelli B."/>
            <person name="Daum C."/>
            <person name="Gordon S."/>
            <person name="Gould B."/>
            <person name="Lipzen A."/>
            <person name="MacQueen A."/>
            <person name="Palacio-Mejia J."/>
            <person name="Plott C."/>
            <person name="Shakirov E."/>
            <person name="Shu S."/>
            <person name="Yoshinaga Y."/>
            <person name="Zane M."/>
            <person name="Rokhsar D."/>
            <person name="Grimwood J."/>
            <person name="Schmutz J."/>
            <person name="Juenger T."/>
        </authorList>
    </citation>
    <scope>NUCLEOTIDE SEQUENCE [LARGE SCALE GENOMIC DNA]</scope>
    <source>
        <strain evidence="4">cv. HAL2</strain>
    </source>
</reference>
<name>A0A2T7F7J1_9POAL</name>
<keyword evidence="4" id="KW-1185">Reference proteome</keyword>
<protein>
    <submittedName>
        <fullName evidence="3">Uncharacterized protein</fullName>
    </submittedName>
</protein>
<evidence type="ECO:0000256" key="1">
    <source>
        <dbReference type="SAM" id="Coils"/>
    </source>
</evidence>
<organism evidence="3 4">
    <name type="scientific">Panicum hallii var. hallii</name>
    <dbReference type="NCBI Taxonomy" id="1504633"/>
    <lineage>
        <taxon>Eukaryota</taxon>
        <taxon>Viridiplantae</taxon>
        <taxon>Streptophyta</taxon>
        <taxon>Embryophyta</taxon>
        <taxon>Tracheophyta</taxon>
        <taxon>Spermatophyta</taxon>
        <taxon>Magnoliopsida</taxon>
        <taxon>Liliopsida</taxon>
        <taxon>Poales</taxon>
        <taxon>Poaceae</taxon>
        <taxon>PACMAD clade</taxon>
        <taxon>Panicoideae</taxon>
        <taxon>Panicodae</taxon>
        <taxon>Paniceae</taxon>
        <taxon>Panicinae</taxon>
        <taxon>Panicum</taxon>
        <taxon>Panicum sect. Panicum</taxon>
    </lineage>
</organism>
<feature type="region of interest" description="Disordered" evidence="2">
    <location>
        <begin position="44"/>
        <end position="63"/>
    </location>
</feature>
<gene>
    <name evidence="3" type="ORF">GQ55_1G259600</name>
</gene>
<evidence type="ECO:0000313" key="3">
    <source>
        <dbReference type="EMBL" id="PUZ76049.1"/>
    </source>
</evidence>
<sequence length="128" mass="14518">MQVDTGKTIANDVMQIGDVNVDIKDIAKGPIVVGNQVNSSIQKSVMGNDHEASSSSSTAKYFQPRWCPPRLTRTQKRKLQRLRFQEKREQELEKQRDEQFNKYRPMIPQGKVWKVKAAGQPAGPVEPP</sequence>
<dbReference type="EMBL" id="CM009749">
    <property type="protein sequence ID" value="PUZ76049.1"/>
    <property type="molecule type" value="Genomic_DNA"/>
</dbReference>